<dbReference type="CDD" id="cd00190">
    <property type="entry name" value="Tryp_SPc"/>
    <property type="match status" value="1"/>
</dbReference>
<dbReference type="RefSeq" id="XP_017866549.1">
    <property type="nucleotide sequence ID" value="XM_018011060.1"/>
</dbReference>
<dbReference type="GeneID" id="108616096"/>
<name>A0ABM1PH63_DROAR</name>
<evidence type="ECO:0000313" key="6">
    <source>
        <dbReference type="RefSeq" id="XP_017866549.1"/>
    </source>
</evidence>
<dbReference type="InterPro" id="IPR041515">
    <property type="entry name" value="PPAF-2-like_Clip"/>
</dbReference>
<feature type="domain" description="Peptidase S1" evidence="4">
    <location>
        <begin position="191"/>
        <end position="446"/>
    </location>
</feature>
<evidence type="ECO:0000313" key="5">
    <source>
        <dbReference type="Proteomes" id="UP000694904"/>
    </source>
</evidence>
<dbReference type="Proteomes" id="UP000694904">
    <property type="component" value="Chromosome 5"/>
</dbReference>
<evidence type="ECO:0000256" key="2">
    <source>
        <dbReference type="ARBA" id="ARBA00024195"/>
    </source>
</evidence>
<organism evidence="5 6">
    <name type="scientific">Drosophila arizonae</name>
    <name type="common">Fruit fly</name>
    <dbReference type="NCBI Taxonomy" id="7263"/>
    <lineage>
        <taxon>Eukaryota</taxon>
        <taxon>Metazoa</taxon>
        <taxon>Ecdysozoa</taxon>
        <taxon>Arthropoda</taxon>
        <taxon>Hexapoda</taxon>
        <taxon>Insecta</taxon>
        <taxon>Pterygota</taxon>
        <taxon>Neoptera</taxon>
        <taxon>Endopterygota</taxon>
        <taxon>Diptera</taxon>
        <taxon>Brachycera</taxon>
        <taxon>Muscomorpha</taxon>
        <taxon>Ephydroidea</taxon>
        <taxon>Drosophilidae</taxon>
        <taxon>Drosophila</taxon>
    </lineage>
</organism>
<gene>
    <name evidence="6" type="primary">LOC108616096</name>
</gene>
<dbReference type="InterPro" id="IPR043504">
    <property type="entry name" value="Peptidase_S1_PA_chymotrypsin"/>
</dbReference>
<dbReference type="SMART" id="SM00020">
    <property type="entry name" value="Tryp_SPc"/>
    <property type="match status" value="1"/>
</dbReference>
<feature type="chain" id="PRO_5045864614" evidence="3">
    <location>
        <begin position="25"/>
        <end position="456"/>
    </location>
</feature>
<dbReference type="Pfam" id="PF18322">
    <property type="entry name" value="CLIP_1"/>
    <property type="match status" value="1"/>
</dbReference>
<dbReference type="PRINTS" id="PR00722">
    <property type="entry name" value="CHYMOTRYPSIN"/>
</dbReference>
<dbReference type="InterPro" id="IPR001254">
    <property type="entry name" value="Trypsin_dom"/>
</dbReference>
<evidence type="ECO:0000256" key="1">
    <source>
        <dbReference type="ARBA" id="ARBA00023157"/>
    </source>
</evidence>
<dbReference type="PANTHER" id="PTHR24256">
    <property type="entry name" value="TRYPTASE-RELATED"/>
    <property type="match status" value="1"/>
</dbReference>
<dbReference type="Pfam" id="PF00089">
    <property type="entry name" value="Trypsin"/>
    <property type="match status" value="1"/>
</dbReference>
<keyword evidence="5" id="KW-1185">Reference proteome</keyword>
<keyword evidence="1" id="KW-1015">Disulfide bond</keyword>
<evidence type="ECO:0000256" key="3">
    <source>
        <dbReference type="SAM" id="SignalP"/>
    </source>
</evidence>
<sequence>MKFPWCYCPLWVVCVLLLANGQQAAKSSSPCGTLELCVTEQRCNESDDSGHGIIGPRMARTCGEGLVCCDQEQLESWDAMQVTAKATATATKTTAATTTRGASTTMTEEESMYESCGENMECVPRKLCRDNKIIDDGRFILNPRIGTTTCPRALQRCCAVDQQVEARDSPYVPKLREFKYQGCGWSNPKGLIPDEDNYEYQQDVALFAEFPWMVALMTGRQQYFCGGTLIHPQLVLTSSHNIRNQTVDTLLARFGEWDLSSVDEPHEHQTRRIKQIIMHEEFDPDSFFNDIALLELEQPVEIQPHVQPICLPPPETPKLQAELREALCYATGWGGRQLGSPSNERLLKRIDLPVVSRMECQGLLRLTRLEKRFRLRPSFLCAGGTKGKDTCKGDGGSPLFCTFPGQENRYRLAGIVSWGIDCANEDVPAVYANVPYLRSWIDEKVKSLGLEKLASH</sequence>
<accession>A0ABM1PH63</accession>
<feature type="signal peptide" evidence="3">
    <location>
        <begin position="1"/>
        <end position="24"/>
    </location>
</feature>
<keyword evidence="3" id="KW-0732">Signal</keyword>
<proteinExistence type="inferred from homology"/>
<dbReference type="SUPFAM" id="SSF50494">
    <property type="entry name" value="Trypsin-like serine proteases"/>
    <property type="match status" value="1"/>
</dbReference>
<dbReference type="InterPro" id="IPR009003">
    <property type="entry name" value="Peptidase_S1_PA"/>
</dbReference>
<dbReference type="Gene3D" id="2.40.10.10">
    <property type="entry name" value="Trypsin-like serine proteases"/>
    <property type="match status" value="1"/>
</dbReference>
<protein>
    <submittedName>
        <fullName evidence="6">Serine proteinase stubble</fullName>
    </submittedName>
</protein>
<reference evidence="5" key="2">
    <citation type="journal article" date="2016" name="G3 (Bethesda)">
        <title>Genome Evolution in Three Species of Cactophilic Drosophila.</title>
        <authorList>
            <person name="Sanchez-Flores A."/>
            <person name="Penazola F."/>
            <person name="Carpinteyro-Ponce J."/>
            <person name="Nazario-Yepiz N."/>
            <person name="Abreu-Goodger C."/>
            <person name="Machado C.A."/>
            <person name="Markow T.A."/>
        </authorList>
    </citation>
    <scope>NUCLEOTIDE SEQUENCE [LARGE SCALE GENOMIC DNA]</scope>
</reference>
<dbReference type="InterPro" id="IPR051487">
    <property type="entry name" value="Ser/Thr_Proteases_Immune/Dev"/>
</dbReference>
<reference evidence="5" key="1">
    <citation type="journal article" date="1997" name="Nucleic Acids Res.">
        <title>tRNAscan-SE: a program for improved detection of transfer RNA genes in genomic sequence.</title>
        <authorList>
            <person name="Lowe T.M."/>
            <person name="Eddy S.R."/>
        </authorList>
    </citation>
    <scope>NUCLEOTIDE SEQUENCE [LARGE SCALE GENOMIC DNA]</scope>
</reference>
<comment type="similarity">
    <text evidence="2">Belongs to the peptidase S1 family. CLIP subfamily.</text>
</comment>
<reference evidence="6" key="3">
    <citation type="submission" date="2025-08" db="UniProtKB">
        <authorList>
            <consortium name="RefSeq"/>
        </authorList>
    </citation>
    <scope>IDENTIFICATION</scope>
    <source>
        <tissue evidence="6">Whole organism</tissue>
    </source>
</reference>
<evidence type="ECO:0000259" key="4">
    <source>
        <dbReference type="PROSITE" id="PS50240"/>
    </source>
</evidence>
<dbReference type="PROSITE" id="PS50240">
    <property type="entry name" value="TRYPSIN_DOM"/>
    <property type="match status" value="1"/>
</dbReference>
<dbReference type="InterPro" id="IPR001314">
    <property type="entry name" value="Peptidase_S1A"/>
</dbReference>